<protein>
    <recommendedName>
        <fullName evidence="3">DUF305 domain-containing protein</fullName>
    </recommendedName>
</protein>
<feature type="chain" id="PRO_5045434190" description="DUF305 domain-containing protein" evidence="2">
    <location>
        <begin position="22"/>
        <end position="192"/>
    </location>
</feature>
<keyword evidence="5" id="KW-1185">Reference proteome</keyword>
<evidence type="ECO:0000313" key="4">
    <source>
        <dbReference type="EMBL" id="BDZ54029.1"/>
    </source>
</evidence>
<dbReference type="Gene3D" id="1.20.1260.10">
    <property type="match status" value="1"/>
</dbReference>
<feature type="region of interest" description="Disordered" evidence="1">
    <location>
        <begin position="16"/>
        <end position="53"/>
    </location>
</feature>
<organism evidence="4 5">
    <name type="scientific">Agromyces marinus</name>
    <dbReference type="NCBI Taxonomy" id="1389020"/>
    <lineage>
        <taxon>Bacteria</taxon>
        <taxon>Bacillati</taxon>
        <taxon>Actinomycetota</taxon>
        <taxon>Actinomycetes</taxon>
        <taxon>Micrococcales</taxon>
        <taxon>Microbacteriaceae</taxon>
        <taxon>Agromyces</taxon>
    </lineage>
</organism>
<dbReference type="PANTHER" id="PTHR36933:SF1">
    <property type="entry name" value="SLL0788 PROTEIN"/>
    <property type="match status" value="1"/>
</dbReference>
<evidence type="ECO:0000256" key="1">
    <source>
        <dbReference type="SAM" id="MobiDB-lite"/>
    </source>
</evidence>
<evidence type="ECO:0000313" key="5">
    <source>
        <dbReference type="Proteomes" id="UP001321477"/>
    </source>
</evidence>
<reference evidence="5" key="1">
    <citation type="journal article" date="2019" name="Int. J. Syst. Evol. Microbiol.">
        <title>The Global Catalogue of Microorganisms (GCM) 10K type strain sequencing project: providing services to taxonomists for standard genome sequencing and annotation.</title>
        <authorList>
            <consortium name="The Broad Institute Genomics Platform"/>
            <consortium name="The Broad Institute Genome Sequencing Center for Infectious Disease"/>
            <person name="Wu L."/>
            <person name="Ma J."/>
        </authorList>
    </citation>
    <scope>NUCLEOTIDE SEQUENCE [LARGE SCALE GENOMIC DNA]</scope>
    <source>
        <strain evidence="5">NBRC 109019</strain>
    </source>
</reference>
<feature type="signal peptide" evidence="2">
    <location>
        <begin position="1"/>
        <end position="21"/>
    </location>
</feature>
<evidence type="ECO:0000256" key="2">
    <source>
        <dbReference type="SAM" id="SignalP"/>
    </source>
</evidence>
<dbReference type="Proteomes" id="UP001321477">
    <property type="component" value="Chromosome"/>
</dbReference>
<evidence type="ECO:0000259" key="3">
    <source>
        <dbReference type="Pfam" id="PF03713"/>
    </source>
</evidence>
<dbReference type="EMBL" id="AP027734">
    <property type="protein sequence ID" value="BDZ54029.1"/>
    <property type="molecule type" value="Genomic_DNA"/>
</dbReference>
<dbReference type="PANTHER" id="PTHR36933">
    <property type="entry name" value="SLL0788 PROTEIN"/>
    <property type="match status" value="1"/>
</dbReference>
<gene>
    <name evidence="4" type="ORF">GCM10025870_11020</name>
</gene>
<proteinExistence type="predicted"/>
<accession>A0ABM8GZV5</accession>
<dbReference type="Pfam" id="PF03713">
    <property type="entry name" value="DUF305"/>
    <property type="match status" value="1"/>
</dbReference>
<sequence length="192" mass="19852">MTLAAAAALTLAACSPSPAPADGPGAAEGTTGTAGGAGAASAPANPNDADRHFFGMMTPHHEQAVVMSDVVLAASGISGETRDLAQRIKDGQQPEIDTMTAWLDAWGWAGDLDVHRTHIMGGMLTPDQMAEFEAADGAKAERLFLVGMLQHHEGAIAMTQDSIENGAVTGDLAQQMMDVQTAEIEEMRALLG</sequence>
<dbReference type="InterPro" id="IPR005183">
    <property type="entry name" value="DUF305_CopM-like"/>
</dbReference>
<feature type="compositionally biased region" description="Low complexity" evidence="1">
    <location>
        <begin position="16"/>
        <end position="31"/>
    </location>
</feature>
<name>A0ABM8GZV5_9MICO</name>
<feature type="domain" description="DUF305" evidence="3">
    <location>
        <begin position="50"/>
        <end position="191"/>
    </location>
</feature>
<keyword evidence="2" id="KW-0732">Signal</keyword>
<dbReference type="InterPro" id="IPR012347">
    <property type="entry name" value="Ferritin-like"/>
</dbReference>